<reference evidence="11 13" key="2">
    <citation type="submission" date="2016-10" db="EMBL/GenBank/DDBJ databases">
        <authorList>
            <person name="Varghese N."/>
            <person name="Submissions S."/>
        </authorList>
    </citation>
    <scope>NUCLEOTIDE SEQUENCE [LARGE SCALE GENOMIC DNA]</scope>
    <source>
        <strain evidence="11 13">DSM 2094</strain>
    </source>
</reference>
<gene>
    <name evidence="10" type="primary">mreD</name>
    <name evidence="10" type="ORF">GX662_00035</name>
    <name evidence="11" type="ORF">SAMN04488507_101611</name>
    <name evidence="9" type="ORF">TFLO_983</name>
</gene>
<feature type="transmembrane region" description="Helical" evidence="8">
    <location>
        <begin position="12"/>
        <end position="31"/>
    </location>
</feature>
<evidence type="ECO:0000313" key="14">
    <source>
        <dbReference type="Proteomes" id="UP000589373"/>
    </source>
</evidence>
<dbReference type="EMBL" id="FJMZ01000007">
    <property type="protein sequence ID" value="CZQ88359.1"/>
    <property type="molecule type" value="Genomic_DNA"/>
</dbReference>
<reference evidence="9 12" key="1">
    <citation type="submission" date="2016-02" db="EMBL/GenBank/DDBJ databases">
        <authorList>
            <person name="Strepis N."/>
        </authorList>
    </citation>
    <scope>NUCLEOTIDE SEQUENCE [LARGE SCALE GENOMIC DNA]</scope>
    <source>
        <strain evidence="9">Trichococcus flocculiformis</strain>
    </source>
</reference>
<proteinExistence type="inferred from homology"/>
<keyword evidence="12" id="KW-1185">Reference proteome</keyword>
<evidence type="ECO:0000313" key="13">
    <source>
        <dbReference type="Proteomes" id="UP000199686"/>
    </source>
</evidence>
<feature type="transmembrane region" description="Helical" evidence="8">
    <location>
        <begin position="108"/>
        <end position="131"/>
    </location>
</feature>
<reference evidence="10 14" key="3">
    <citation type="journal article" date="2020" name="Biotechnol. Biofuels">
        <title>New insights from the biogas microbiome by comprehensive genome-resolved metagenomics of nearly 1600 species originating from multiple anaerobic digesters.</title>
        <authorList>
            <person name="Campanaro S."/>
            <person name="Treu L."/>
            <person name="Rodriguez-R L.M."/>
            <person name="Kovalovszki A."/>
            <person name="Ziels R.M."/>
            <person name="Maus I."/>
            <person name="Zhu X."/>
            <person name="Kougias P.G."/>
            <person name="Basile A."/>
            <person name="Luo G."/>
            <person name="Schluter A."/>
            <person name="Konstantinidis K.T."/>
            <person name="Angelidaki I."/>
        </authorList>
    </citation>
    <scope>NUCLEOTIDE SEQUENCE [LARGE SCALE GENOMIC DNA]</scope>
    <source>
        <strain evidence="10">AS07pgkLD_105</strain>
    </source>
</reference>
<keyword evidence="7 8" id="KW-0472">Membrane</keyword>
<comment type="similarity">
    <text evidence="2">Belongs to the MreD family.</text>
</comment>
<protein>
    <submittedName>
        <fullName evidence="9">Cell shape-determining protein mred</fullName>
    </submittedName>
    <submittedName>
        <fullName evidence="11">Rod shape-determining protein MreD</fullName>
    </submittedName>
</protein>
<evidence type="ECO:0000313" key="10">
    <source>
        <dbReference type="EMBL" id="NLD30644.1"/>
    </source>
</evidence>
<dbReference type="Proteomes" id="UP000589373">
    <property type="component" value="Unassembled WGS sequence"/>
</dbReference>
<evidence type="ECO:0000313" key="9">
    <source>
        <dbReference type="EMBL" id="CZQ88359.1"/>
    </source>
</evidence>
<keyword evidence="4 8" id="KW-0812">Transmembrane</keyword>
<evidence type="ECO:0000256" key="4">
    <source>
        <dbReference type="ARBA" id="ARBA00022692"/>
    </source>
</evidence>
<comment type="caution">
    <text evidence="11">The sequence shown here is derived from an EMBL/GenBank/DDBJ whole genome shotgun (WGS) entry which is preliminary data.</text>
</comment>
<feature type="transmembrane region" description="Helical" evidence="8">
    <location>
        <begin position="77"/>
        <end position="96"/>
    </location>
</feature>
<evidence type="ECO:0000256" key="3">
    <source>
        <dbReference type="ARBA" id="ARBA00022475"/>
    </source>
</evidence>
<evidence type="ECO:0000256" key="7">
    <source>
        <dbReference type="ARBA" id="ARBA00023136"/>
    </source>
</evidence>
<evidence type="ECO:0000313" key="11">
    <source>
        <dbReference type="EMBL" id="SFH80101.1"/>
    </source>
</evidence>
<dbReference type="GO" id="GO:0005886">
    <property type="term" value="C:plasma membrane"/>
    <property type="evidence" value="ECO:0007669"/>
    <property type="project" value="UniProtKB-SubCell"/>
</dbReference>
<keyword evidence="6 8" id="KW-1133">Transmembrane helix</keyword>
<organism evidence="11 13">
    <name type="scientific">Trichococcus flocculiformis</name>
    <dbReference type="NCBI Taxonomy" id="82803"/>
    <lineage>
        <taxon>Bacteria</taxon>
        <taxon>Bacillati</taxon>
        <taxon>Bacillota</taxon>
        <taxon>Bacilli</taxon>
        <taxon>Lactobacillales</taxon>
        <taxon>Carnobacteriaceae</taxon>
        <taxon>Trichococcus</taxon>
    </lineage>
</organism>
<sequence>MVQNRSLHHTYFIPVVLYVLLILDGFLINAFPGQFVSEEYILVPHLALFGFVLFSYYFPKQPMQLYAVLFGLLFDSYYSGILGVYAVAFAVIVYFVKKMQRFLAENVFVLALLFIVAIVMVDSFVFGFYSLMDITQLDFSAFASERLGPTIVLNIVLFIVIYYPLFKLVGWMYD</sequence>
<accession>A0A143YDU3</accession>
<evidence type="ECO:0000256" key="2">
    <source>
        <dbReference type="ARBA" id="ARBA00007776"/>
    </source>
</evidence>
<dbReference type="AlphaFoldDB" id="A0A143YDU3"/>
<evidence type="ECO:0000256" key="6">
    <source>
        <dbReference type="ARBA" id="ARBA00022989"/>
    </source>
</evidence>
<dbReference type="NCBIfam" id="TIGR03426">
    <property type="entry name" value="shape_MreD"/>
    <property type="match status" value="1"/>
</dbReference>
<evidence type="ECO:0000256" key="1">
    <source>
        <dbReference type="ARBA" id="ARBA00004651"/>
    </source>
</evidence>
<dbReference type="STRING" id="82803.SAMN04488048_10547"/>
<evidence type="ECO:0000256" key="5">
    <source>
        <dbReference type="ARBA" id="ARBA00022960"/>
    </source>
</evidence>
<dbReference type="Pfam" id="PF04093">
    <property type="entry name" value="MreD"/>
    <property type="match status" value="1"/>
</dbReference>
<feature type="transmembrane region" description="Helical" evidence="8">
    <location>
        <begin position="40"/>
        <end position="57"/>
    </location>
</feature>
<comment type="subcellular location">
    <subcellularLocation>
        <location evidence="1">Cell membrane</location>
        <topology evidence="1">Multi-pass membrane protein</topology>
    </subcellularLocation>
</comment>
<feature type="transmembrane region" description="Helical" evidence="8">
    <location>
        <begin position="151"/>
        <end position="173"/>
    </location>
</feature>
<keyword evidence="5" id="KW-0133">Cell shape</keyword>
<evidence type="ECO:0000313" key="12">
    <source>
        <dbReference type="Proteomes" id="UP000195947"/>
    </source>
</evidence>
<keyword evidence="3" id="KW-1003">Cell membrane</keyword>
<dbReference type="GO" id="GO:0008360">
    <property type="term" value="P:regulation of cell shape"/>
    <property type="evidence" value="ECO:0007669"/>
    <property type="project" value="UniProtKB-KW"/>
</dbReference>
<name>A0A143YDU3_9LACT</name>
<dbReference type="Proteomes" id="UP000195947">
    <property type="component" value="Unassembled WGS sequence"/>
</dbReference>
<dbReference type="Proteomes" id="UP000199686">
    <property type="component" value="Unassembled WGS sequence"/>
</dbReference>
<dbReference type="EMBL" id="FOQC01000016">
    <property type="protein sequence ID" value="SFH80101.1"/>
    <property type="molecule type" value="Genomic_DNA"/>
</dbReference>
<dbReference type="EMBL" id="JAAZCD010000002">
    <property type="protein sequence ID" value="NLD30644.1"/>
    <property type="molecule type" value="Genomic_DNA"/>
</dbReference>
<dbReference type="OrthoDB" id="2148512at2"/>
<dbReference type="InterPro" id="IPR007227">
    <property type="entry name" value="Cell_shape_determining_MreD"/>
</dbReference>
<evidence type="ECO:0000256" key="8">
    <source>
        <dbReference type="SAM" id="Phobius"/>
    </source>
</evidence>
<dbReference type="RefSeq" id="WP_068560111.1">
    <property type="nucleotide sequence ID" value="NZ_CP089787.1"/>
</dbReference>